<dbReference type="Proteomes" id="UP000239471">
    <property type="component" value="Unassembled WGS sequence"/>
</dbReference>
<name>A0A2T0BL16_9CLOT</name>
<keyword evidence="2" id="KW-1185">Reference proteome</keyword>
<evidence type="ECO:0000313" key="2">
    <source>
        <dbReference type="Proteomes" id="UP000239471"/>
    </source>
</evidence>
<sequence length="107" mass="12582">MYYKIKYKLRNNHLKNINLCDYIEELGRGVENYNIRCANSKNIKEIIDMAISRDFIEITLTSNKILKHPSLALRIFSEYLVKKMGFNRLLTTSIPAKLFRSVQILNV</sequence>
<dbReference type="EMBL" id="PVXQ01000001">
    <property type="protein sequence ID" value="PRR84533.1"/>
    <property type="molecule type" value="Genomic_DNA"/>
</dbReference>
<gene>
    <name evidence="1" type="ORF">CLVI_00560</name>
</gene>
<accession>A0A2T0BL16</accession>
<reference evidence="1 2" key="1">
    <citation type="submission" date="2018-03" db="EMBL/GenBank/DDBJ databases">
        <title>Genome sequence of Clostridium vincentii DSM 10228.</title>
        <authorList>
            <person name="Poehlein A."/>
            <person name="Daniel R."/>
        </authorList>
    </citation>
    <scope>NUCLEOTIDE SEQUENCE [LARGE SCALE GENOMIC DNA]</scope>
    <source>
        <strain evidence="1 2">DSM 10228</strain>
    </source>
</reference>
<protein>
    <submittedName>
        <fullName evidence="1">Uncharacterized protein</fullName>
    </submittedName>
</protein>
<organism evidence="1 2">
    <name type="scientific">Clostridium vincentii</name>
    <dbReference type="NCBI Taxonomy" id="52704"/>
    <lineage>
        <taxon>Bacteria</taxon>
        <taxon>Bacillati</taxon>
        <taxon>Bacillota</taxon>
        <taxon>Clostridia</taxon>
        <taxon>Eubacteriales</taxon>
        <taxon>Clostridiaceae</taxon>
        <taxon>Clostridium</taxon>
    </lineage>
</organism>
<evidence type="ECO:0000313" key="1">
    <source>
        <dbReference type="EMBL" id="PRR84533.1"/>
    </source>
</evidence>
<comment type="caution">
    <text evidence="1">The sequence shown here is derived from an EMBL/GenBank/DDBJ whole genome shotgun (WGS) entry which is preliminary data.</text>
</comment>
<dbReference type="AlphaFoldDB" id="A0A2T0BL16"/>
<proteinExistence type="predicted"/>
<dbReference type="RefSeq" id="WP_106058115.1">
    <property type="nucleotide sequence ID" value="NZ_PVXQ01000001.1"/>
</dbReference>